<proteinExistence type="predicted"/>
<comment type="caution">
    <text evidence="2">The sequence shown here is derived from an EMBL/GenBank/DDBJ whole genome shotgun (WGS) entry which is preliminary data.</text>
</comment>
<reference evidence="2 3" key="1">
    <citation type="submission" date="2018-05" db="EMBL/GenBank/DDBJ databases">
        <title>Integrated omic analyses show evidence that a Ca. Accumulibacter phosphatis strain performs denitrification under micro-aerobic conditions.</title>
        <authorList>
            <person name="Camejo P.Y."/>
            <person name="Katherine M.D."/>
            <person name="Daniel N.R."/>
        </authorList>
    </citation>
    <scope>NUCLEOTIDE SEQUENCE [LARGE SCALE GENOMIC DNA]</scope>
    <source>
        <strain evidence="2">UW-LDO-IC</strain>
    </source>
</reference>
<dbReference type="InterPro" id="IPR007048">
    <property type="entry name" value="IraD/Gp25-like"/>
</dbReference>
<organism evidence="2 3">
    <name type="scientific">Candidatus Accumulibacter meliphilus</name>
    <dbReference type="NCBI Taxonomy" id="2211374"/>
    <lineage>
        <taxon>Bacteria</taxon>
        <taxon>Pseudomonadati</taxon>
        <taxon>Pseudomonadota</taxon>
        <taxon>Betaproteobacteria</taxon>
        <taxon>Candidatus Accumulibacter</taxon>
    </lineage>
</organism>
<sequence length="138" mass="15195">MSSDSSFLGTGWSFPPSFAAAGSDVHMVSAAEDIEQSLAILLTTRRGERVMQEDFGCDLSEFQFAEVSQGLIGRIRSFIADGLLHHEPRIKLNDVDVSLSGAQEGLLLITIDYTVRATNSRYNMVYPFYLNEATSPAR</sequence>
<accession>A0A369XPL7</accession>
<dbReference type="Gene3D" id="3.10.450.40">
    <property type="match status" value="1"/>
</dbReference>
<evidence type="ECO:0000259" key="1">
    <source>
        <dbReference type="Pfam" id="PF04965"/>
    </source>
</evidence>
<protein>
    <recommendedName>
        <fullName evidence="1">IraD/Gp25-like domain-containing protein</fullName>
    </recommendedName>
</protein>
<dbReference type="Proteomes" id="UP000253831">
    <property type="component" value="Unassembled WGS sequence"/>
</dbReference>
<evidence type="ECO:0000313" key="2">
    <source>
        <dbReference type="EMBL" id="RDE52091.1"/>
    </source>
</evidence>
<gene>
    <name evidence="2" type="ORF">DVS81_02335</name>
</gene>
<evidence type="ECO:0000313" key="3">
    <source>
        <dbReference type="Proteomes" id="UP000253831"/>
    </source>
</evidence>
<dbReference type="SUPFAM" id="SSF160719">
    <property type="entry name" value="gpW/gp25-like"/>
    <property type="match status" value="1"/>
</dbReference>
<name>A0A369XPL7_9PROT</name>
<dbReference type="AlphaFoldDB" id="A0A369XPL7"/>
<dbReference type="EMBL" id="QPGA01000002">
    <property type="protein sequence ID" value="RDE52091.1"/>
    <property type="molecule type" value="Genomic_DNA"/>
</dbReference>
<feature type="domain" description="IraD/Gp25-like" evidence="1">
    <location>
        <begin position="29"/>
        <end position="119"/>
    </location>
</feature>
<dbReference type="Pfam" id="PF04965">
    <property type="entry name" value="GPW_gp25"/>
    <property type="match status" value="1"/>
</dbReference>